<keyword evidence="1" id="KW-0732">Signal</keyword>
<dbReference type="AlphaFoldDB" id="A0A8J7MEA7"/>
<dbReference type="Gene3D" id="2.60.120.260">
    <property type="entry name" value="Galactose-binding domain-like"/>
    <property type="match status" value="1"/>
</dbReference>
<feature type="signal peptide" evidence="1">
    <location>
        <begin position="1"/>
        <end position="20"/>
    </location>
</feature>
<reference evidence="3" key="1">
    <citation type="submission" date="2021-01" db="EMBL/GenBank/DDBJ databases">
        <title>Modified the classification status of verrucomicrobia.</title>
        <authorList>
            <person name="Feng X."/>
        </authorList>
    </citation>
    <scope>NUCLEOTIDE SEQUENCE</scope>
    <source>
        <strain evidence="3">_KCTC 22039</strain>
    </source>
</reference>
<dbReference type="EMBL" id="JAENIM010000037">
    <property type="protein sequence ID" value="MBK1790948.1"/>
    <property type="molecule type" value="Genomic_DNA"/>
</dbReference>
<comment type="caution">
    <text evidence="3">The sequence shown here is derived from an EMBL/GenBank/DDBJ whole genome shotgun (WGS) entry which is preliminary data.</text>
</comment>
<keyword evidence="4" id="KW-1185">Reference proteome</keyword>
<feature type="chain" id="PRO_5035203918" evidence="1">
    <location>
        <begin position="21"/>
        <end position="210"/>
    </location>
</feature>
<dbReference type="SUPFAM" id="SSF49785">
    <property type="entry name" value="Galactose-binding domain-like"/>
    <property type="match status" value="1"/>
</dbReference>
<evidence type="ECO:0000313" key="4">
    <source>
        <dbReference type="Proteomes" id="UP000624703"/>
    </source>
</evidence>
<dbReference type="Pfam" id="PF07589">
    <property type="entry name" value="PEP-CTERM"/>
    <property type="match status" value="1"/>
</dbReference>
<accession>A0A8J7MEA7</accession>
<name>A0A8J7MEA7_9BACT</name>
<evidence type="ECO:0000313" key="3">
    <source>
        <dbReference type="EMBL" id="MBK1790948.1"/>
    </source>
</evidence>
<gene>
    <name evidence="3" type="ORF">JIN82_07240</name>
</gene>
<dbReference type="NCBIfam" id="TIGR02595">
    <property type="entry name" value="PEP_CTERM"/>
    <property type="match status" value="1"/>
</dbReference>
<feature type="domain" description="F5/8 type C" evidence="2">
    <location>
        <begin position="21"/>
        <end position="184"/>
    </location>
</feature>
<protein>
    <submittedName>
        <fullName evidence="3">Discoidin domain-containing protein</fullName>
    </submittedName>
</protein>
<dbReference type="InterPro" id="IPR008979">
    <property type="entry name" value="Galactose-bd-like_sf"/>
</dbReference>
<dbReference type="InterPro" id="IPR000421">
    <property type="entry name" value="FA58C"/>
</dbReference>
<dbReference type="InterPro" id="IPR013424">
    <property type="entry name" value="Ice-binding_C"/>
</dbReference>
<organism evidence="3 4">
    <name type="scientific">Persicirhabdus sediminis</name>
    <dbReference type="NCBI Taxonomy" id="454144"/>
    <lineage>
        <taxon>Bacteria</taxon>
        <taxon>Pseudomonadati</taxon>
        <taxon>Verrucomicrobiota</taxon>
        <taxon>Verrucomicrobiia</taxon>
        <taxon>Verrucomicrobiales</taxon>
        <taxon>Verrucomicrobiaceae</taxon>
        <taxon>Persicirhabdus</taxon>
    </lineage>
</organism>
<evidence type="ECO:0000256" key="1">
    <source>
        <dbReference type="SAM" id="SignalP"/>
    </source>
</evidence>
<dbReference type="Proteomes" id="UP000624703">
    <property type="component" value="Unassembled WGS sequence"/>
</dbReference>
<dbReference type="Pfam" id="PF00754">
    <property type="entry name" value="F5_F8_type_C"/>
    <property type="match status" value="1"/>
</dbReference>
<dbReference type="PROSITE" id="PS50022">
    <property type="entry name" value="FA58C_3"/>
    <property type="match status" value="1"/>
</dbReference>
<dbReference type="RefSeq" id="WP_200311014.1">
    <property type="nucleotide sequence ID" value="NZ_JAENIM010000037.1"/>
</dbReference>
<proteinExistence type="predicted"/>
<evidence type="ECO:0000259" key="2">
    <source>
        <dbReference type="PROSITE" id="PS50022"/>
    </source>
</evidence>
<sequence length="210" mass="22017">MKTKLLTSLLSLSFAISASAAWTTIDNLPGASVDGTNAQTSSSTDVDTSNLIDGGTGTGASDKWYTTAFDSAAPPVIIFDLGADITMDAFAVYGYHGNLNNGASNNTISSFTLEFATAAEGSTTFGQSYSKIDETIDAKFKNSEFYTSDYGQDITARYIKVTITGNFGGDIVGSTEMNINVVDTDVVPEPSALTLLGLGGLGLVLRRRRA</sequence>